<dbReference type="Gene3D" id="3.30.40.10">
    <property type="entry name" value="Zinc/RING finger domain, C3HC4 (zinc finger)"/>
    <property type="match status" value="1"/>
</dbReference>
<dbReference type="InterPro" id="IPR013320">
    <property type="entry name" value="ConA-like_dom_sf"/>
</dbReference>
<dbReference type="GO" id="GO:0004842">
    <property type="term" value="F:ubiquitin-protein transferase activity"/>
    <property type="evidence" value="ECO:0007669"/>
    <property type="project" value="InterPro"/>
</dbReference>
<feature type="region of interest" description="Disordered" evidence="4">
    <location>
        <begin position="660"/>
        <end position="684"/>
    </location>
</feature>
<feature type="signal peptide" evidence="5">
    <location>
        <begin position="1"/>
        <end position="25"/>
    </location>
</feature>
<dbReference type="OrthoDB" id="258495at2759"/>
<dbReference type="SMART" id="SM00449">
    <property type="entry name" value="SPRY"/>
    <property type="match status" value="1"/>
</dbReference>
<accession>A0A7R8WC33</accession>
<feature type="compositionally biased region" description="Polar residues" evidence="4">
    <location>
        <begin position="665"/>
        <end position="682"/>
    </location>
</feature>
<organism evidence="6">
    <name type="scientific">Cyprideis torosa</name>
    <dbReference type="NCBI Taxonomy" id="163714"/>
    <lineage>
        <taxon>Eukaryota</taxon>
        <taxon>Metazoa</taxon>
        <taxon>Ecdysozoa</taxon>
        <taxon>Arthropoda</taxon>
        <taxon>Crustacea</taxon>
        <taxon>Oligostraca</taxon>
        <taxon>Ostracoda</taxon>
        <taxon>Podocopa</taxon>
        <taxon>Podocopida</taxon>
        <taxon>Cytherocopina</taxon>
        <taxon>Cytheroidea</taxon>
        <taxon>Cytherideidae</taxon>
        <taxon>Cyprideis</taxon>
    </lineage>
</organism>
<proteinExistence type="predicted"/>
<dbReference type="InterPro" id="IPR001841">
    <property type="entry name" value="Znf_RING"/>
</dbReference>
<feature type="chain" id="PRO_5043445115" evidence="5">
    <location>
        <begin position="26"/>
        <end position="1286"/>
    </location>
</feature>
<dbReference type="PROSITE" id="PS50188">
    <property type="entry name" value="B302_SPRY"/>
    <property type="match status" value="1"/>
</dbReference>
<evidence type="ECO:0000313" key="6">
    <source>
        <dbReference type="EMBL" id="CAD7228787.1"/>
    </source>
</evidence>
<dbReference type="CDD" id="cd16541">
    <property type="entry name" value="RING-HC_RNF123"/>
    <property type="match status" value="1"/>
</dbReference>
<gene>
    <name evidence="6" type="ORF">CTOB1V02_LOCUS6665</name>
</gene>
<dbReference type="SUPFAM" id="SSF49899">
    <property type="entry name" value="Concanavalin A-like lectins/glucanases"/>
    <property type="match status" value="1"/>
</dbReference>
<dbReference type="Pfam" id="PF13920">
    <property type="entry name" value="zf-C3HC4_3"/>
    <property type="match status" value="1"/>
</dbReference>
<dbReference type="Gene3D" id="2.60.120.920">
    <property type="match status" value="1"/>
</dbReference>
<dbReference type="InterPro" id="IPR001870">
    <property type="entry name" value="B30.2/SPRY"/>
</dbReference>
<keyword evidence="3" id="KW-0862">Zinc</keyword>
<dbReference type="SUPFAM" id="SSF57850">
    <property type="entry name" value="RING/U-box"/>
    <property type="match status" value="1"/>
</dbReference>
<dbReference type="EMBL" id="OB661702">
    <property type="protein sequence ID" value="CAD7228787.1"/>
    <property type="molecule type" value="Genomic_DNA"/>
</dbReference>
<keyword evidence="2" id="KW-0863">Zinc-finger</keyword>
<dbReference type="InterPro" id="IPR003877">
    <property type="entry name" value="SPRY_dom"/>
</dbReference>
<dbReference type="InterPro" id="IPR057987">
    <property type="entry name" value="TPR_RNF123/RKP"/>
</dbReference>
<dbReference type="PROSITE" id="PS50089">
    <property type="entry name" value="ZF_RING_2"/>
    <property type="match status" value="1"/>
</dbReference>
<dbReference type="PANTHER" id="PTHR13363">
    <property type="entry name" value="RING FINGER AND SRY DOMAIN-CONTAINING"/>
    <property type="match status" value="1"/>
</dbReference>
<feature type="region of interest" description="Disordered" evidence="4">
    <location>
        <begin position="1132"/>
        <end position="1155"/>
    </location>
</feature>
<sequence>MPFSFSSSVLLLFVFLQCQFFSTSASSCPMENAIRTLYPEYDKEIQSEENSVQWLRNRASSECEELRKRMDEGGPSKDRIGQRKVLFDIGFHVGTFVIGSDRTSLGSQSNFSSIRANSCVFKGKWMYEVQLGSKGVMQIGWCTAECKFSMEKGIGDTENSYSFDGARIRKWNMEASRYGEPWLSGDTIGCMIDLDNNSVEFCRNGKSLGVAFTTVRTGPGIAYFPAVSLGFGENLTANFGGTPLVHPVAGYKPIQDVPAGDLAVAESLLRRLKRMCDKSTTGILNPTTCPLQQLTKESFLVASPLIPHLMSSLNAYTVDTAMVPFIEEISGAKQALSQPKERLKDFAAEAPLDRFLDLISVLAEPGDRQSILELLTVSLLSRYRRASQAEQTFGHQKASLLILKALLQHEPTRKTLVKSVLFDKIRFPSFCHIKPLDNQVLTELVPDVFWETVTREAEKDSSAELTKEQRMRKIKYEAAIACLEEETSHVKDLQVSIVKVLLTGNDGSYTGSSASTRSLFASKLRGFIQENHSARRLPSVLETPAPVMLCFFHRLLSALEAVWSGEETIPLSQVKGWATPQPSPRPFGPSIDALNPQMHIPPRRFVDNSINFLDTTRVGGVENYLKRLHHDAIAAYLQSTTEIIAAVDTTKDLMRNIESAPTAARKTSSNPPDGSSSENETPPRTIVSRGALCLQGLVDSAIWLASAEDRIVIKEARKIVEDRVIELGRSFAWIRAVIYAEREAKEVCLVHALSSQTIWAASKADKIFGFLPDYYIECVVSSFTAYRQCFLPTFSEAVAPDQHQKMLTQMAELLIVHFPDERVVFADSRDHLTQCLASFVAREEGIRAIESLSEEHCRSFVFHLLQPYEKRQWAQTNWILVRIWKGCGFAFRYTRSPHLSQNHDYWSSVRSSLDYHESVLLRPAPSPFLQRQIGVTLKTNTELAASFLNSLLNQLNWAFSEFIGLIQEIQNATARPDRGFVDARQLRVISTCFDLTVALLRVVEMVANVCPSAILDLNRPTAGLLLTRLCQIICQIMNRVCTETGCFHEILRLRFPGLEAVAHFPILTAMVGILLALIMPEMADREQAPSSKLGPATTALLSDPSFQIDSVAFILGEDSSVVGLSDSPMVVAPRTSPTPSSPRAMSPQLPGTPPKPPPIPTFSMRNYPEAVSEQEIRSLSRLLQYLAKEKDSLEVSRRLSNEDELCTICYAYKSDAYFQPCGHCSCRRCVAHHLMNRKDCFFCKTVITALKDKDGATIPMGNSFAVTKLKRDSRDAAGLSGNASTS</sequence>
<dbReference type="GO" id="GO:0005737">
    <property type="term" value="C:cytoplasm"/>
    <property type="evidence" value="ECO:0007669"/>
    <property type="project" value="TreeGrafter"/>
</dbReference>
<reference evidence="6" key="1">
    <citation type="submission" date="2020-11" db="EMBL/GenBank/DDBJ databases">
        <authorList>
            <person name="Tran Van P."/>
        </authorList>
    </citation>
    <scope>NUCLEOTIDE SEQUENCE</scope>
</reference>
<dbReference type="InterPro" id="IPR045129">
    <property type="entry name" value="RNF123/RKP/RSPRY1"/>
</dbReference>
<keyword evidence="5" id="KW-0732">Signal</keyword>
<feature type="compositionally biased region" description="Low complexity" evidence="4">
    <location>
        <begin position="1132"/>
        <end position="1149"/>
    </location>
</feature>
<evidence type="ECO:0000256" key="1">
    <source>
        <dbReference type="ARBA" id="ARBA00022723"/>
    </source>
</evidence>
<protein>
    <submittedName>
        <fullName evidence="6">Uncharacterized protein</fullName>
    </submittedName>
</protein>
<evidence type="ECO:0000256" key="4">
    <source>
        <dbReference type="SAM" id="MobiDB-lite"/>
    </source>
</evidence>
<dbReference type="GO" id="GO:0008270">
    <property type="term" value="F:zinc ion binding"/>
    <property type="evidence" value="ECO:0007669"/>
    <property type="project" value="UniProtKB-KW"/>
</dbReference>
<name>A0A7R8WC33_9CRUS</name>
<dbReference type="InterPro" id="IPR043136">
    <property type="entry name" value="B30.2/SPRY_sf"/>
</dbReference>
<evidence type="ECO:0000256" key="3">
    <source>
        <dbReference type="ARBA" id="ARBA00022833"/>
    </source>
</evidence>
<evidence type="ECO:0000256" key="2">
    <source>
        <dbReference type="ARBA" id="ARBA00022771"/>
    </source>
</evidence>
<dbReference type="Pfam" id="PF00622">
    <property type="entry name" value="SPRY"/>
    <property type="match status" value="1"/>
</dbReference>
<evidence type="ECO:0000256" key="5">
    <source>
        <dbReference type="SAM" id="SignalP"/>
    </source>
</evidence>
<dbReference type="GO" id="GO:0051603">
    <property type="term" value="P:proteolysis involved in protein catabolic process"/>
    <property type="evidence" value="ECO:0007669"/>
    <property type="project" value="TreeGrafter"/>
</dbReference>
<dbReference type="Pfam" id="PF25576">
    <property type="entry name" value="TPR_RNF123"/>
    <property type="match status" value="1"/>
</dbReference>
<keyword evidence="1" id="KW-0479">Metal-binding</keyword>
<dbReference type="InterPro" id="IPR013083">
    <property type="entry name" value="Znf_RING/FYVE/PHD"/>
</dbReference>
<dbReference type="PANTHER" id="PTHR13363:SF5">
    <property type="entry name" value="E3 UBIQUITIN-PROTEIN LIGASE RNF123"/>
    <property type="match status" value="1"/>
</dbReference>